<dbReference type="RefSeq" id="WP_091041688.1">
    <property type="nucleotide sequence ID" value="NZ_FNGF01000001.1"/>
</dbReference>
<dbReference type="InterPro" id="IPR036249">
    <property type="entry name" value="Thioredoxin-like_sf"/>
</dbReference>
<name>A0A1G9CHG6_9ACTN</name>
<evidence type="ECO:0000256" key="2">
    <source>
        <dbReference type="ARBA" id="ARBA00022448"/>
    </source>
</evidence>
<dbReference type="OrthoDB" id="9790390at2"/>
<dbReference type="CDD" id="cd02947">
    <property type="entry name" value="TRX_family"/>
    <property type="match status" value="1"/>
</dbReference>
<evidence type="ECO:0000313" key="7">
    <source>
        <dbReference type="EMBL" id="SDK51016.1"/>
    </source>
</evidence>
<dbReference type="SUPFAM" id="SSF52833">
    <property type="entry name" value="Thioredoxin-like"/>
    <property type="match status" value="1"/>
</dbReference>
<sequence>MPVKQFPDLQEATVVTASTMPEVSEAEFAGSVLASEGPVLVEFSATWCGTCRRMASLLDRLAADRSGEVRFVKVNADESPDLVAEYGVTSTRR</sequence>
<dbReference type="InterPro" id="IPR013766">
    <property type="entry name" value="Thioredoxin_domain"/>
</dbReference>
<dbReference type="PROSITE" id="PS00194">
    <property type="entry name" value="THIOREDOXIN_1"/>
    <property type="match status" value="1"/>
</dbReference>
<dbReference type="Pfam" id="PF00085">
    <property type="entry name" value="Thioredoxin"/>
    <property type="match status" value="1"/>
</dbReference>
<keyword evidence="4" id="KW-1015">Disulfide bond</keyword>
<reference evidence="8" key="1">
    <citation type="submission" date="2016-10" db="EMBL/GenBank/DDBJ databases">
        <authorList>
            <person name="Varghese N."/>
            <person name="Submissions S."/>
        </authorList>
    </citation>
    <scope>NUCLEOTIDE SEQUENCE [LARGE SCALE GENOMIC DNA]</scope>
    <source>
        <strain evidence="8">CGMCC 4.3147</strain>
    </source>
</reference>
<evidence type="ECO:0000256" key="1">
    <source>
        <dbReference type="ARBA" id="ARBA00008987"/>
    </source>
</evidence>
<evidence type="ECO:0000256" key="3">
    <source>
        <dbReference type="ARBA" id="ARBA00022982"/>
    </source>
</evidence>
<keyword evidence="2" id="KW-0813">Transport</keyword>
<dbReference type="GO" id="GO:0005737">
    <property type="term" value="C:cytoplasm"/>
    <property type="evidence" value="ECO:0007669"/>
    <property type="project" value="TreeGrafter"/>
</dbReference>
<comment type="similarity">
    <text evidence="1">Belongs to the thioredoxin family.</text>
</comment>
<dbReference type="AlphaFoldDB" id="A0A1G9CHG6"/>
<dbReference type="InterPro" id="IPR017937">
    <property type="entry name" value="Thioredoxin_CS"/>
</dbReference>
<dbReference type="PROSITE" id="PS51352">
    <property type="entry name" value="THIOREDOXIN_2"/>
    <property type="match status" value="1"/>
</dbReference>
<proteinExistence type="inferred from homology"/>
<dbReference type="GO" id="GO:0015035">
    <property type="term" value="F:protein-disulfide reductase activity"/>
    <property type="evidence" value="ECO:0007669"/>
    <property type="project" value="TreeGrafter"/>
</dbReference>
<dbReference type="Proteomes" id="UP000198662">
    <property type="component" value="Unassembled WGS sequence"/>
</dbReference>
<evidence type="ECO:0000256" key="5">
    <source>
        <dbReference type="ARBA" id="ARBA00023284"/>
    </source>
</evidence>
<dbReference type="PANTHER" id="PTHR45663">
    <property type="entry name" value="GEO12009P1"/>
    <property type="match status" value="1"/>
</dbReference>
<accession>A0A1G9CHG6</accession>
<evidence type="ECO:0000256" key="4">
    <source>
        <dbReference type="ARBA" id="ARBA00023157"/>
    </source>
</evidence>
<feature type="domain" description="Thioredoxin" evidence="6">
    <location>
        <begin position="1"/>
        <end position="93"/>
    </location>
</feature>
<gene>
    <name evidence="7" type="ORF">SAMN05216298_0336</name>
</gene>
<dbReference type="Gene3D" id="3.40.30.10">
    <property type="entry name" value="Glutaredoxin"/>
    <property type="match status" value="1"/>
</dbReference>
<keyword evidence="3" id="KW-0249">Electron transport</keyword>
<organism evidence="7 8">
    <name type="scientific">Glycomyces sambucus</name>
    <dbReference type="NCBI Taxonomy" id="380244"/>
    <lineage>
        <taxon>Bacteria</taxon>
        <taxon>Bacillati</taxon>
        <taxon>Actinomycetota</taxon>
        <taxon>Actinomycetes</taxon>
        <taxon>Glycomycetales</taxon>
        <taxon>Glycomycetaceae</taxon>
        <taxon>Glycomyces</taxon>
    </lineage>
</organism>
<dbReference type="EMBL" id="FNGF01000001">
    <property type="protein sequence ID" value="SDK51016.1"/>
    <property type="molecule type" value="Genomic_DNA"/>
</dbReference>
<keyword evidence="5" id="KW-0676">Redox-active center</keyword>
<protein>
    <submittedName>
        <fullName evidence="7">Thioredoxin 1</fullName>
    </submittedName>
</protein>
<evidence type="ECO:0000259" key="6">
    <source>
        <dbReference type="PROSITE" id="PS51352"/>
    </source>
</evidence>
<dbReference type="PANTHER" id="PTHR45663:SF11">
    <property type="entry name" value="GEO12009P1"/>
    <property type="match status" value="1"/>
</dbReference>
<dbReference type="STRING" id="380244.SAMN05216298_0336"/>
<keyword evidence="8" id="KW-1185">Reference proteome</keyword>
<evidence type="ECO:0000313" key="8">
    <source>
        <dbReference type="Proteomes" id="UP000198662"/>
    </source>
</evidence>